<accession>A0ABP1B2X2</accession>
<evidence type="ECO:0000256" key="1">
    <source>
        <dbReference type="ARBA" id="ARBA00007253"/>
    </source>
</evidence>
<proteinExistence type="inferred from homology"/>
<comment type="similarity">
    <text evidence="1">Belongs to the WD repeat G protein beta family. Ribosomal protein RACK1 subfamily.</text>
</comment>
<dbReference type="PROSITE" id="PS50082">
    <property type="entry name" value="WD_REPEATS_2"/>
    <property type="match status" value="1"/>
</dbReference>
<protein>
    <submittedName>
        <fullName evidence="3">Uncharacterized protein</fullName>
    </submittedName>
</protein>
<dbReference type="InterPro" id="IPR036322">
    <property type="entry name" value="WD40_repeat_dom_sf"/>
</dbReference>
<dbReference type="EMBL" id="OZ023720">
    <property type="protein sequence ID" value="CAK9869434.1"/>
    <property type="molecule type" value="Genomic_DNA"/>
</dbReference>
<dbReference type="InterPro" id="IPR001680">
    <property type="entry name" value="WD40_rpt"/>
</dbReference>
<reference evidence="3" key="1">
    <citation type="submission" date="2024-03" db="EMBL/GenBank/DDBJ databases">
        <authorList>
            <consortium name="ELIXIR-Norway"/>
            <consortium name="Elixir Norway"/>
        </authorList>
    </citation>
    <scope>NUCLEOTIDE SEQUENCE</scope>
</reference>
<dbReference type="PANTHER" id="PTHR19868">
    <property type="entry name" value="RECEPTOR FOR ACTIVATED PROTEIN KINASE C RACK1"/>
    <property type="match status" value="1"/>
</dbReference>
<sequence>METTAPRAAASLVTRILSRTLFALSDSWDGTPRLWDLNTGATTTPVVGHTKDERSVAFNRQILSGSRGKTIKLWNMLGDCLSKPLPVVLSKAIVETLPTPFMTQTAQLLG</sequence>
<evidence type="ECO:0000256" key="2">
    <source>
        <dbReference type="PROSITE-ProRule" id="PRU00221"/>
    </source>
</evidence>
<dbReference type="SUPFAM" id="SSF50978">
    <property type="entry name" value="WD40 repeat-like"/>
    <property type="match status" value="1"/>
</dbReference>
<dbReference type="InterPro" id="IPR015943">
    <property type="entry name" value="WD40/YVTN_repeat-like_dom_sf"/>
</dbReference>
<dbReference type="Proteomes" id="UP001497522">
    <property type="component" value="Chromosome 19"/>
</dbReference>
<keyword evidence="2" id="KW-0853">WD repeat</keyword>
<evidence type="ECO:0000313" key="4">
    <source>
        <dbReference type="Proteomes" id="UP001497522"/>
    </source>
</evidence>
<dbReference type="Gene3D" id="2.130.10.10">
    <property type="entry name" value="YVTN repeat-like/Quinoprotein amine dehydrogenase"/>
    <property type="match status" value="1"/>
</dbReference>
<organism evidence="3 4">
    <name type="scientific">Sphagnum jensenii</name>
    <dbReference type="NCBI Taxonomy" id="128206"/>
    <lineage>
        <taxon>Eukaryota</taxon>
        <taxon>Viridiplantae</taxon>
        <taxon>Streptophyta</taxon>
        <taxon>Embryophyta</taxon>
        <taxon>Bryophyta</taxon>
        <taxon>Sphagnophytina</taxon>
        <taxon>Sphagnopsida</taxon>
        <taxon>Sphagnales</taxon>
        <taxon>Sphagnaceae</taxon>
        <taxon>Sphagnum</taxon>
    </lineage>
</organism>
<keyword evidence="4" id="KW-1185">Reference proteome</keyword>
<evidence type="ECO:0000313" key="3">
    <source>
        <dbReference type="EMBL" id="CAK9869434.1"/>
    </source>
</evidence>
<gene>
    <name evidence="3" type="ORF">CSSPJE1EN2_LOCUS12192</name>
</gene>
<dbReference type="InterPro" id="IPR045223">
    <property type="entry name" value="RACK1-like"/>
</dbReference>
<name>A0ABP1B2X2_9BRYO</name>
<feature type="repeat" description="WD" evidence="2">
    <location>
        <begin position="46"/>
        <end position="76"/>
    </location>
</feature>